<gene>
    <name evidence="12" type="primary">recN</name>
    <name evidence="12" type="ORF">NCTC10327_01196</name>
</gene>
<proteinExistence type="inferred from homology"/>
<keyword evidence="10" id="KW-0175">Coiled coil</keyword>
<evidence type="ECO:0000256" key="2">
    <source>
        <dbReference type="ARBA" id="ARBA00009441"/>
    </source>
</evidence>
<evidence type="ECO:0000313" key="12">
    <source>
        <dbReference type="EMBL" id="VDG76558.1"/>
    </source>
</evidence>
<keyword evidence="6" id="KW-0067">ATP-binding</keyword>
<dbReference type="AlphaFoldDB" id="A0A7Z8Y978"/>
<evidence type="ECO:0000256" key="4">
    <source>
        <dbReference type="ARBA" id="ARBA00022741"/>
    </source>
</evidence>
<name>A0A7Z8Y978_9ACTO</name>
<dbReference type="Proteomes" id="UP000269974">
    <property type="component" value="Unassembled WGS sequence"/>
</dbReference>
<feature type="domain" description="RecF/RecN/SMC N-terminal" evidence="11">
    <location>
        <begin position="17"/>
        <end position="516"/>
    </location>
</feature>
<evidence type="ECO:0000256" key="5">
    <source>
        <dbReference type="ARBA" id="ARBA00022763"/>
    </source>
</evidence>
<dbReference type="GO" id="GO:0009432">
    <property type="term" value="P:SOS response"/>
    <property type="evidence" value="ECO:0007669"/>
    <property type="project" value="TreeGrafter"/>
</dbReference>
<evidence type="ECO:0000256" key="8">
    <source>
        <dbReference type="ARBA" id="ARBA00033408"/>
    </source>
</evidence>
<keyword evidence="7 9" id="KW-0234">DNA repair</keyword>
<comment type="caution">
    <text evidence="12">The sequence shown here is derived from an EMBL/GenBank/DDBJ whole genome shotgun (WGS) entry which is preliminary data.</text>
</comment>
<dbReference type="GO" id="GO:0043590">
    <property type="term" value="C:bacterial nucleoid"/>
    <property type="evidence" value="ECO:0007669"/>
    <property type="project" value="TreeGrafter"/>
</dbReference>
<dbReference type="GO" id="GO:0006281">
    <property type="term" value="P:DNA repair"/>
    <property type="evidence" value="ECO:0007669"/>
    <property type="project" value="UniProtKB-KW"/>
</dbReference>
<dbReference type="CDD" id="cd03241">
    <property type="entry name" value="ABC_RecN"/>
    <property type="match status" value="1"/>
</dbReference>
<comment type="function">
    <text evidence="1 9">May be involved in recombinational repair of damaged DNA.</text>
</comment>
<evidence type="ECO:0000313" key="13">
    <source>
        <dbReference type="Proteomes" id="UP000269974"/>
    </source>
</evidence>
<evidence type="ECO:0000256" key="9">
    <source>
        <dbReference type="PIRNR" id="PIRNR003128"/>
    </source>
</evidence>
<dbReference type="PANTHER" id="PTHR11059:SF0">
    <property type="entry name" value="DNA REPAIR PROTEIN RECN"/>
    <property type="match status" value="1"/>
</dbReference>
<dbReference type="PIRSF" id="PIRSF003128">
    <property type="entry name" value="RecN"/>
    <property type="match status" value="1"/>
</dbReference>
<dbReference type="InterPro" id="IPR004604">
    <property type="entry name" value="DNA_recomb/repair_RecN"/>
</dbReference>
<keyword evidence="5 9" id="KW-0227">DNA damage</keyword>
<dbReference type="InterPro" id="IPR003395">
    <property type="entry name" value="RecF/RecN/SMC_N"/>
</dbReference>
<comment type="similarity">
    <text evidence="2 9">Belongs to the RecN family.</text>
</comment>
<dbReference type="OrthoDB" id="9806954at2"/>
<evidence type="ECO:0000256" key="10">
    <source>
        <dbReference type="SAM" id="Coils"/>
    </source>
</evidence>
<protein>
    <recommendedName>
        <fullName evidence="3 9">DNA repair protein RecN</fullName>
    </recommendedName>
    <alternativeName>
        <fullName evidence="8 9">Recombination protein N</fullName>
    </alternativeName>
</protein>
<evidence type="ECO:0000256" key="7">
    <source>
        <dbReference type="ARBA" id="ARBA00023204"/>
    </source>
</evidence>
<evidence type="ECO:0000256" key="3">
    <source>
        <dbReference type="ARBA" id="ARBA00021315"/>
    </source>
</evidence>
<dbReference type="SUPFAM" id="SSF52540">
    <property type="entry name" value="P-loop containing nucleoside triphosphate hydrolases"/>
    <property type="match status" value="2"/>
</dbReference>
<dbReference type="InterPro" id="IPR027417">
    <property type="entry name" value="P-loop_NTPase"/>
</dbReference>
<organism evidence="12 13">
    <name type="scientific">Actinobaculum suis</name>
    <dbReference type="NCBI Taxonomy" id="1657"/>
    <lineage>
        <taxon>Bacteria</taxon>
        <taxon>Bacillati</taxon>
        <taxon>Actinomycetota</taxon>
        <taxon>Actinomycetes</taxon>
        <taxon>Actinomycetales</taxon>
        <taxon>Actinomycetaceae</taxon>
        <taxon>Actinobaculum</taxon>
    </lineage>
</organism>
<evidence type="ECO:0000256" key="6">
    <source>
        <dbReference type="ARBA" id="ARBA00022840"/>
    </source>
</evidence>
<accession>A0A7Z8Y978</accession>
<evidence type="ECO:0000259" key="11">
    <source>
        <dbReference type="Pfam" id="PF02463"/>
    </source>
</evidence>
<dbReference type="Pfam" id="PF02463">
    <property type="entry name" value="SMC_N"/>
    <property type="match status" value="1"/>
</dbReference>
<dbReference type="RefSeq" id="WP_083078660.1">
    <property type="nucleotide sequence ID" value="NZ_MASX01000035.1"/>
</dbReference>
<dbReference type="EMBL" id="UYIO01000001">
    <property type="protein sequence ID" value="VDG76558.1"/>
    <property type="molecule type" value="Genomic_DNA"/>
</dbReference>
<dbReference type="GO" id="GO:0006310">
    <property type="term" value="P:DNA recombination"/>
    <property type="evidence" value="ECO:0007669"/>
    <property type="project" value="InterPro"/>
</dbReference>
<dbReference type="NCBIfam" id="TIGR00634">
    <property type="entry name" value="recN"/>
    <property type="match status" value="1"/>
</dbReference>
<sequence length="564" mass="59440">MIDHVTIRDLGVIAEGELATGPGLTALTGETGAGKTMAVTSLQLLLGAKADASRVRAGARAAEVEGTFVIPADSPVLERVTDAGGAFEIEGENAILIVARHVPAKGRSRAYVGGRSVPTAVLREIASAFVTVHGQSDQIRLASGSQQRTALDAYGGEKITAANAQWQQAYRQYLEAGQALHEFEAGAREAAQRRLAYTAFLEKIEAVAPTPGEEEELRAQALRLENSEELYAAFSRAAGLLTGSDAVELPASRAVAEARAKLSEITDPTGQELAGRLASVEAEIDDVGQELAGAARATEAQPELLSQIYSRRQELAGLRKELGMDIDSALDQATHARRELEKLGDPEGTRETLEKELREATAHMEKAGKKLRTARQQAGAALAAQVTAELPALSLPDAKFEVRVEKAEPGPSGADTVEFLLASHRGAPLAPLGKGASGGELSRVMLAVEVSLASQRSEGSHTFLFDEIDAGIGGKAATAVGKRLAKLAETAQVIVVTHLPQVAAFATTQIAVVKQSTRGTARTEVVELTGEERISELARMLSGNETDVARAHAAELLRNAFVAR</sequence>
<dbReference type="PANTHER" id="PTHR11059">
    <property type="entry name" value="DNA REPAIR PROTEIN RECN"/>
    <property type="match status" value="1"/>
</dbReference>
<evidence type="ECO:0000256" key="1">
    <source>
        <dbReference type="ARBA" id="ARBA00003618"/>
    </source>
</evidence>
<feature type="coiled-coil region" evidence="10">
    <location>
        <begin position="350"/>
        <end position="377"/>
    </location>
</feature>
<dbReference type="GO" id="GO:0005524">
    <property type="term" value="F:ATP binding"/>
    <property type="evidence" value="ECO:0007669"/>
    <property type="project" value="UniProtKB-KW"/>
</dbReference>
<reference evidence="12 13" key="1">
    <citation type="submission" date="2018-11" db="EMBL/GenBank/DDBJ databases">
        <authorList>
            <consortium name="Pathogen Informatics"/>
        </authorList>
    </citation>
    <scope>NUCLEOTIDE SEQUENCE [LARGE SCALE GENOMIC DNA]</scope>
    <source>
        <strain evidence="12 13">NCTC10327</strain>
    </source>
</reference>
<dbReference type="Gene3D" id="3.40.50.300">
    <property type="entry name" value="P-loop containing nucleotide triphosphate hydrolases"/>
    <property type="match status" value="2"/>
</dbReference>
<keyword evidence="4" id="KW-0547">Nucleotide-binding</keyword>